<proteinExistence type="predicted"/>
<dbReference type="InterPro" id="IPR003671">
    <property type="entry name" value="SPIN/Ssty"/>
</dbReference>
<dbReference type="KEGG" id="ccar:109070548"/>
<name>A0A9Q9WMW0_CYPCA</name>
<reference evidence="1" key="1">
    <citation type="submission" date="2025-08" db="UniProtKB">
        <authorList>
            <consortium name="RefSeq"/>
        </authorList>
    </citation>
    <scope>IDENTIFICATION</scope>
    <source>
        <tissue evidence="1">Muscle</tissue>
    </source>
</reference>
<evidence type="ECO:0000313" key="1">
    <source>
        <dbReference type="RefSeq" id="XP_042586318.1"/>
    </source>
</evidence>
<dbReference type="GeneID" id="109070548"/>
<dbReference type="GO" id="GO:0007276">
    <property type="term" value="P:gamete generation"/>
    <property type="evidence" value="ECO:0007669"/>
    <property type="project" value="InterPro"/>
</dbReference>
<protein>
    <submittedName>
        <fullName evidence="1">Spindlin-Z-like</fullName>
    </submittedName>
</protein>
<dbReference type="Pfam" id="PF02513">
    <property type="entry name" value="Spin-Ssty"/>
    <property type="match status" value="2"/>
</dbReference>
<organism evidence="1">
    <name type="scientific">Cyprinus carpio</name>
    <name type="common">Common carp</name>
    <dbReference type="NCBI Taxonomy" id="7962"/>
    <lineage>
        <taxon>Eukaryota</taxon>
        <taxon>Metazoa</taxon>
        <taxon>Chordata</taxon>
        <taxon>Craniata</taxon>
        <taxon>Vertebrata</taxon>
        <taxon>Euteleostomi</taxon>
        <taxon>Actinopterygii</taxon>
        <taxon>Neopterygii</taxon>
        <taxon>Teleostei</taxon>
        <taxon>Ostariophysi</taxon>
        <taxon>Cypriniformes</taxon>
        <taxon>Cyprinidae</taxon>
        <taxon>Cyprininae</taxon>
        <taxon>Cyprinus</taxon>
    </lineage>
</organism>
<dbReference type="RefSeq" id="XP_042586318.1">
    <property type="nucleotide sequence ID" value="XM_042730384.1"/>
</dbReference>
<dbReference type="AlphaFoldDB" id="A0A9Q9WMW0"/>
<dbReference type="Proteomes" id="UP001155660">
    <property type="component" value="Chromosome B8"/>
</dbReference>
<sequence>MAGHRLKNTVSSRKLNFCATPPKHQTKGHPIRGQDLATHERQQTACKTKAAAIGRLSESNMECCSVLEFHVMKAFTVFSLRLCFKSPHGQPSGGTWFRRPMRKYYMKISHTTAAVWFHQSSVSGGRSVMKKKSSHKHRHMRHSPLSESIVGCRIRHKWKEDVYSPVSRWTGTVLVQVSVNSSLYLIKYDGVDCVYGLEIFTDQRVQNLEIFPGEIASFRVSDTRLADQLLGRPVVHLFETEDGSKEEWRGLVLSRAPSMPAWFFITYEKDPMLYMYQLTQDYKDGDLRILPDSGE</sequence>
<gene>
    <name evidence="1" type="primary">LOC109070548</name>
</gene>
<accession>A0A9Q9WMW0</accession>
<dbReference type="PANTHER" id="PTHR10405">
    <property type="entry name" value="SPINDLIN"/>
    <property type="match status" value="1"/>
</dbReference>